<dbReference type="Gene3D" id="2.40.50.140">
    <property type="entry name" value="Nucleic acid-binding proteins"/>
    <property type="match status" value="1"/>
</dbReference>
<dbReference type="AlphaFoldDB" id="A0A0G1L696"/>
<evidence type="ECO:0000313" key="3">
    <source>
        <dbReference type="Proteomes" id="UP000034652"/>
    </source>
</evidence>
<dbReference type="InterPro" id="IPR012340">
    <property type="entry name" value="NA-bd_OB-fold"/>
</dbReference>
<organism evidence="2 3">
    <name type="scientific">Candidatus Giovannonibacteria bacterium GW2011_GWA1_44_29</name>
    <dbReference type="NCBI Taxonomy" id="1618646"/>
    <lineage>
        <taxon>Bacteria</taxon>
        <taxon>Candidatus Giovannoniibacteriota</taxon>
    </lineage>
</organism>
<dbReference type="InterPro" id="IPR002059">
    <property type="entry name" value="CSP_DNA-bd"/>
</dbReference>
<feature type="domain" description="CSD" evidence="1">
    <location>
        <begin position="6"/>
        <end position="75"/>
    </location>
</feature>
<reference evidence="2 3" key="1">
    <citation type="journal article" date="2015" name="Nature">
        <title>rRNA introns, odd ribosomes, and small enigmatic genomes across a large radiation of phyla.</title>
        <authorList>
            <person name="Brown C.T."/>
            <person name="Hug L.A."/>
            <person name="Thomas B.C."/>
            <person name="Sharon I."/>
            <person name="Castelle C.J."/>
            <person name="Singh A."/>
            <person name="Wilkins M.J."/>
            <person name="Williams K.H."/>
            <person name="Banfield J.F."/>
        </authorList>
    </citation>
    <scope>NUCLEOTIDE SEQUENCE [LARGE SCALE GENOMIC DNA]</scope>
</reference>
<dbReference type="Pfam" id="PF00313">
    <property type="entry name" value="CSD"/>
    <property type="match status" value="1"/>
</dbReference>
<dbReference type="STRING" id="1618646.UW57_C0003G0096"/>
<evidence type="ECO:0000259" key="1">
    <source>
        <dbReference type="PROSITE" id="PS51857"/>
    </source>
</evidence>
<comment type="caution">
    <text evidence="2">The sequence shown here is derived from an EMBL/GenBank/DDBJ whole genome shotgun (WGS) entry which is preliminary data.</text>
</comment>
<name>A0A0G1L696_9BACT</name>
<proteinExistence type="predicted"/>
<accession>A0A0G1L696</accession>
<dbReference type="PROSITE" id="PS51857">
    <property type="entry name" value="CSD_2"/>
    <property type="match status" value="1"/>
</dbReference>
<evidence type="ECO:0000313" key="2">
    <source>
        <dbReference type="EMBL" id="KKT64102.1"/>
    </source>
</evidence>
<dbReference type="GO" id="GO:0003676">
    <property type="term" value="F:nucleic acid binding"/>
    <property type="evidence" value="ECO:0007669"/>
    <property type="project" value="InterPro"/>
</dbReference>
<sequence length="293" mass="32705">MAIVERIMVIVRWFNSKRGYGLGDGVNGKVYILHFSQISTHGCGFRALDPGEEVEITPVPPQDPTKGPRAENIRRVNRKLKPLTSKAPEYRFEKTRRFLELVVGWNNDIVFPNPLGSCDRDCASGNVEAFYLGASGYYRELPPLSVELPKTMVFGNTAIVGVNEDGGVLPRRFLYDFRPGHFVLAVTMDDGKVSAKAKQISFRAQNSTNSIHPQDHGVWVVADTVFKKVFEGLPDTENEYELKMAIRDLIPDPENFETKRTNTSMKVFGKAIARCISELKPDPVVAQTQSATA</sequence>
<dbReference type="EMBL" id="LCIV01000003">
    <property type="protein sequence ID" value="KKT64102.1"/>
    <property type="molecule type" value="Genomic_DNA"/>
</dbReference>
<gene>
    <name evidence="2" type="ORF">UW57_C0003G0096</name>
</gene>
<protein>
    <recommendedName>
        <fullName evidence="1">CSD domain-containing protein</fullName>
    </recommendedName>
</protein>
<dbReference type="Proteomes" id="UP000034652">
    <property type="component" value="Unassembled WGS sequence"/>
</dbReference>
<dbReference type="CDD" id="cd04458">
    <property type="entry name" value="CSP_CDS"/>
    <property type="match status" value="1"/>
</dbReference>